<name>A0A1X4XVJ8_9BACT</name>
<comment type="caution">
    <text evidence="1">The sequence shown here is derived from an EMBL/GenBank/DDBJ whole genome shotgun (WGS) entry which is preliminary data.</text>
</comment>
<dbReference type="AlphaFoldDB" id="A0A1X4XVJ8"/>
<protein>
    <submittedName>
        <fullName evidence="1">Uncharacterized protein</fullName>
    </submittedName>
</protein>
<sequence>MGTTVFFVKFASSEFIGGSSLESDSRALLSKPQDQNS</sequence>
<proteinExistence type="predicted"/>
<accession>A0A1X4XVJ8</accession>
<dbReference type="EMBL" id="MDSU01000018">
    <property type="protein sequence ID" value="OSS41562.1"/>
    <property type="molecule type" value="Genomic_DNA"/>
</dbReference>
<evidence type="ECO:0000313" key="1">
    <source>
        <dbReference type="EMBL" id="OSS41562.1"/>
    </source>
</evidence>
<reference evidence="1 2" key="1">
    <citation type="journal article" date="2017" name="Front. Microbiol.">
        <title>Genome Sequence of Desulfurella amilsii Strain TR1 and Comparative Genomics of Desulfurellaceae Family.</title>
        <authorList>
            <person name="Florentino A.P."/>
            <person name="Stams A.J."/>
            <person name="Sanchez-Andrea I."/>
        </authorList>
    </citation>
    <scope>NUCLEOTIDE SEQUENCE [LARGE SCALE GENOMIC DNA]</scope>
    <source>
        <strain evidence="1 2">TR1</strain>
    </source>
</reference>
<gene>
    <name evidence="1" type="ORF">DESAMIL20_1115</name>
</gene>
<evidence type="ECO:0000313" key="2">
    <source>
        <dbReference type="Proteomes" id="UP000194141"/>
    </source>
</evidence>
<dbReference type="Proteomes" id="UP000194141">
    <property type="component" value="Unassembled WGS sequence"/>
</dbReference>
<organism evidence="1 2">
    <name type="scientific">Desulfurella amilsii</name>
    <dbReference type="NCBI Taxonomy" id="1562698"/>
    <lineage>
        <taxon>Bacteria</taxon>
        <taxon>Pseudomonadati</taxon>
        <taxon>Campylobacterota</taxon>
        <taxon>Desulfurellia</taxon>
        <taxon>Desulfurellales</taxon>
        <taxon>Desulfurellaceae</taxon>
        <taxon>Desulfurella</taxon>
    </lineage>
</organism>
<keyword evidence="2" id="KW-1185">Reference proteome</keyword>